<dbReference type="InterPro" id="IPR013105">
    <property type="entry name" value="TPR_2"/>
</dbReference>
<keyword evidence="1" id="KW-0677">Repeat</keyword>
<keyword evidence="2 3" id="KW-0802">TPR repeat</keyword>
<name>A0A8C5PL35_9ANUR</name>
<dbReference type="PANTHER" id="PTHR46540:SF1">
    <property type="entry name" value="TETRATRICOPEPTIDE REPEAT PROTEIN 12"/>
    <property type="match status" value="1"/>
</dbReference>
<dbReference type="InterPro" id="IPR016024">
    <property type="entry name" value="ARM-type_fold"/>
</dbReference>
<accession>A0A8C5PL35</accession>
<dbReference type="InterPro" id="IPR019734">
    <property type="entry name" value="TPR_rpt"/>
</dbReference>
<keyword evidence="6" id="KW-1185">Reference proteome</keyword>
<dbReference type="GO" id="GO:0007288">
    <property type="term" value="P:sperm axoneme assembly"/>
    <property type="evidence" value="ECO:0007669"/>
    <property type="project" value="TreeGrafter"/>
</dbReference>
<feature type="repeat" description="TPR" evidence="3">
    <location>
        <begin position="178"/>
        <end position="211"/>
    </location>
</feature>
<evidence type="ECO:0000256" key="4">
    <source>
        <dbReference type="SAM" id="Coils"/>
    </source>
</evidence>
<reference evidence="5" key="2">
    <citation type="submission" date="2025-09" db="UniProtKB">
        <authorList>
            <consortium name="Ensembl"/>
        </authorList>
    </citation>
    <scope>IDENTIFICATION</scope>
</reference>
<dbReference type="GeneTree" id="ENSGT00940000164257"/>
<feature type="coiled-coil region" evidence="4">
    <location>
        <begin position="89"/>
        <end position="119"/>
    </location>
</feature>
<dbReference type="PROSITE" id="PS50293">
    <property type="entry name" value="TPR_REGION"/>
    <property type="match status" value="1"/>
</dbReference>
<dbReference type="GO" id="GO:0070286">
    <property type="term" value="P:axonemal dynein complex assembly"/>
    <property type="evidence" value="ECO:0007669"/>
    <property type="project" value="TreeGrafter"/>
</dbReference>
<dbReference type="InterPro" id="IPR043195">
    <property type="entry name" value="TTC12"/>
</dbReference>
<evidence type="ECO:0000256" key="3">
    <source>
        <dbReference type="PROSITE-ProRule" id="PRU00339"/>
    </source>
</evidence>
<organism evidence="5 6">
    <name type="scientific">Leptobrachium leishanense</name>
    <name type="common">Leishan spiny toad</name>
    <dbReference type="NCBI Taxonomy" id="445787"/>
    <lineage>
        <taxon>Eukaryota</taxon>
        <taxon>Metazoa</taxon>
        <taxon>Chordata</taxon>
        <taxon>Craniata</taxon>
        <taxon>Vertebrata</taxon>
        <taxon>Euteleostomi</taxon>
        <taxon>Amphibia</taxon>
        <taxon>Batrachia</taxon>
        <taxon>Anura</taxon>
        <taxon>Pelobatoidea</taxon>
        <taxon>Megophryidae</taxon>
        <taxon>Leptobrachium</taxon>
    </lineage>
</organism>
<dbReference type="GO" id="GO:0005813">
    <property type="term" value="C:centrosome"/>
    <property type="evidence" value="ECO:0007669"/>
    <property type="project" value="TreeGrafter"/>
</dbReference>
<evidence type="ECO:0000256" key="1">
    <source>
        <dbReference type="ARBA" id="ARBA00022737"/>
    </source>
</evidence>
<evidence type="ECO:0008006" key="7">
    <source>
        <dbReference type="Google" id="ProtNLM"/>
    </source>
</evidence>
<dbReference type="InterPro" id="IPR011989">
    <property type="entry name" value="ARM-like"/>
</dbReference>
<dbReference type="Pfam" id="PF07719">
    <property type="entry name" value="TPR_2"/>
    <property type="match status" value="1"/>
</dbReference>
<dbReference type="GO" id="GO:0005737">
    <property type="term" value="C:cytoplasm"/>
    <property type="evidence" value="ECO:0007669"/>
    <property type="project" value="TreeGrafter"/>
</dbReference>
<sequence length="661" mass="74484">MSTDKRLDDFLKNIDEIADIIQGLNSTDESCWKNAFLKADKRLSLLKDEGDTEGARTRVNRTCINTSPSRMIPPHCVSKKSDVSQDSFLRELEKDAKQRAERRKENEALANALKDLGNEVYAKGDYATAVQRYTEGLEKLKDMQVLYTNRAQAYINLERHRDAITDCEWALRCNKKCIKAYVHMGRAYMELKNYEEARRCYAKILQLEPSKEKLVKDYLEKVISREKKQNQEQKASEEHETGKESAVAVAHLIQKLSREDQVALYYSGGIKILVGLVRDCTGQTLFRMKNGFNIIGDNKVINRSLDTALEDPVHKDLFLSVLTLWKAVCDGNEENQCLLIAHPNLKSQILPGLSANDPDLQTETLALLSVYSSTERGKSLLLQHMDTSRLMKILLEYVRLKDVRAIDGMNILYNLTLDERFKIHLRTSFCSALLSCFTDVLDECRTQEESRDILPPVLGLMLNLSLESNKAIQEHAVDITSRCMQLMQSRDGVVVTRSVGLLSRVLPQCTMSVQHAAQGGIVKKLIKMLKAGGQRTSLYAVKALALCVKENAEARKDVVKYDKKFNKLLELLSCEDEIIVGNSALCLGYCFEVPGAASSLLQSNILNLLLSHAKEDTKKTAVQQNAAIALGKLCTAENRFIIQLRELHGIEILNSCMKSIK</sequence>
<dbReference type="PROSITE" id="PS50005">
    <property type="entry name" value="TPR"/>
    <property type="match status" value="1"/>
</dbReference>
<evidence type="ECO:0000256" key="2">
    <source>
        <dbReference type="ARBA" id="ARBA00022803"/>
    </source>
</evidence>
<reference evidence="5" key="1">
    <citation type="submission" date="2025-08" db="UniProtKB">
        <authorList>
            <consortium name="Ensembl"/>
        </authorList>
    </citation>
    <scope>IDENTIFICATION</scope>
</reference>
<dbReference type="Gene3D" id="1.25.10.10">
    <property type="entry name" value="Leucine-rich Repeat Variant"/>
    <property type="match status" value="2"/>
</dbReference>
<dbReference type="AlphaFoldDB" id="A0A8C5PL35"/>
<keyword evidence="4" id="KW-0175">Coiled coil</keyword>
<dbReference type="SMART" id="SM00028">
    <property type="entry name" value="TPR"/>
    <property type="match status" value="3"/>
</dbReference>
<proteinExistence type="predicted"/>
<dbReference type="Ensembl" id="ENSLLET00000025376.1">
    <property type="protein sequence ID" value="ENSLLEP00000024443.1"/>
    <property type="gene ID" value="ENSLLEG00000015349.1"/>
</dbReference>
<evidence type="ECO:0000313" key="6">
    <source>
        <dbReference type="Proteomes" id="UP000694569"/>
    </source>
</evidence>
<protein>
    <recommendedName>
        <fullName evidence="7">Tetratricopeptide repeat domain 12</fullName>
    </recommendedName>
</protein>
<dbReference type="Proteomes" id="UP000694569">
    <property type="component" value="Unplaced"/>
</dbReference>
<dbReference type="PANTHER" id="PTHR46540">
    <property type="entry name" value="TETRATRICOPEPTIDE REPEAT PROTEIN 12"/>
    <property type="match status" value="1"/>
</dbReference>
<dbReference type="Gene3D" id="1.25.40.10">
    <property type="entry name" value="Tetratricopeptide repeat domain"/>
    <property type="match status" value="1"/>
</dbReference>
<dbReference type="SUPFAM" id="SSF48452">
    <property type="entry name" value="TPR-like"/>
    <property type="match status" value="1"/>
</dbReference>
<evidence type="ECO:0000313" key="5">
    <source>
        <dbReference type="Ensembl" id="ENSLLEP00000024443.1"/>
    </source>
</evidence>
<dbReference type="InterPro" id="IPR011990">
    <property type="entry name" value="TPR-like_helical_dom_sf"/>
</dbReference>
<dbReference type="SUPFAM" id="SSF48371">
    <property type="entry name" value="ARM repeat"/>
    <property type="match status" value="1"/>
</dbReference>